<proteinExistence type="predicted"/>
<sequence>MTLKDIQFIFNRALSLSFCKKKWLLTFWVLALCGILVVFFRGLALNAGQWVVMSLTFLPIFLSAGIILSLGIFLTRIYHNEIKKKEINYGEVFNKSWEVVIGASYFSVPIILSYLLLWVIMGIFVLLNDIPGFGDFFGVVLSFAPFLLNLGSLVLCLLSLSLLFFMAPLLALRGLNRFEISKFLIHRVKEDIFSNLLLALVALLPILFIVGLLVLAAVLTGTLCDYCDTPTYTILQWFFIMIPFTAILAPAVIFFFNFAAETHVLLQKGLRGEA</sequence>
<keyword evidence="1" id="KW-0472">Membrane</keyword>
<dbReference type="AlphaFoldDB" id="A0A0C1C2N7"/>
<dbReference type="OMA" id="WFFIMIP"/>
<keyword evidence="1" id="KW-1133">Transmembrane helix</keyword>
<evidence type="ECO:0000256" key="1">
    <source>
        <dbReference type="SAM" id="Phobius"/>
    </source>
</evidence>
<reference evidence="2 3" key="1">
    <citation type="journal article" date="2014" name="Mol. Biol. Evol.">
        <title>Massive expansion of Ubiquitination-related gene families within the Chlamydiae.</title>
        <authorList>
            <person name="Domman D."/>
            <person name="Collingro A."/>
            <person name="Lagkouvardos I."/>
            <person name="Gehre L."/>
            <person name="Weinmaier T."/>
            <person name="Rattei T."/>
            <person name="Subtil A."/>
            <person name="Horn M."/>
        </authorList>
    </citation>
    <scope>NUCLEOTIDE SEQUENCE [LARGE SCALE GENOMIC DNA]</scope>
    <source>
        <strain evidence="2 3">OEW1</strain>
    </source>
</reference>
<gene>
    <name evidence="2" type="ORF">DB43_FM00080</name>
</gene>
<feature type="transmembrane region" description="Helical" evidence="1">
    <location>
        <begin position="23"/>
        <end position="44"/>
    </location>
</feature>
<feature type="transmembrane region" description="Helical" evidence="1">
    <location>
        <begin position="146"/>
        <end position="171"/>
    </location>
</feature>
<protein>
    <recommendedName>
        <fullName evidence="4">Glycerophosphoryl diester phosphodiesterase membrane domain-containing protein</fullName>
    </recommendedName>
</protein>
<dbReference type="Proteomes" id="UP000031307">
    <property type="component" value="Unassembled WGS sequence"/>
</dbReference>
<organism evidence="2 3">
    <name type="scientific">Parachlamydia acanthamoebae</name>
    <dbReference type="NCBI Taxonomy" id="83552"/>
    <lineage>
        <taxon>Bacteria</taxon>
        <taxon>Pseudomonadati</taxon>
        <taxon>Chlamydiota</taxon>
        <taxon>Chlamydiia</taxon>
        <taxon>Parachlamydiales</taxon>
        <taxon>Parachlamydiaceae</taxon>
        <taxon>Parachlamydia</taxon>
    </lineage>
</organism>
<evidence type="ECO:0000313" key="3">
    <source>
        <dbReference type="Proteomes" id="UP000031307"/>
    </source>
</evidence>
<accession>A0A0C1C2N7</accession>
<feature type="transmembrane region" description="Helical" evidence="1">
    <location>
        <begin position="50"/>
        <end position="78"/>
    </location>
</feature>
<name>A0A0C1C2N7_9BACT</name>
<dbReference type="RefSeq" id="WP_006340268.1">
    <property type="nucleotide sequence ID" value="NZ_JSAM01000057.1"/>
</dbReference>
<evidence type="ECO:0008006" key="4">
    <source>
        <dbReference type="Google" id="ProtNLM"/>
    </source>
</evidence>
<dbReference type="EMBL" id="JSAM01000057">
    <property type="protein sequence ID" value="KIA77856.1"/>
    <property type="molecule type" value="Genomic_DNA"/>
</dbReference>
<keyword evidence="1" id="KW-0812">Transmembrane</keyword>
<evidence type="ECO:0000313" key="2">
    <source>
        <dbReference type="EMBL" id="KIA77856.1"/>
    </source>
</evidence>
<feature type="transmembrane region" description="Helical" evidence="1">
    <location>
        <begin position="192"/>
        <end position="217"/>
    </location>
</feature>
<feature type="transmembrane region" description="Helical" evidence="1">
    <location>
        <begin position="99"/>
        <end position="126"/>
    </location>
</feature>
<comment type="caution">
    <text evidence="2">The sequence shown here is derived from an EMBL/GenBank/DDBJ whole genome shotgun (WGS) entry which is preliminary data.</text>
</comment>
<feature type="transmembrane region" description="Helical" evidence="1">
    <location>
        <begin position="237"/>
        <end position="260"/>
    </location>
</feature>
<dbReference type="PATRIC" id="fig|83552.4.peg.943"/>